<evidence type="ECO:0000313" key="15">
    <source>
        <dbReference type="EMBL" id="MBA5726679.1"/>
    </source>
</evidence>
<comment type="similarity">
    <text evidence="11">Belongs to the shikimate kinase family.</text>
</comment>
<keyword evidence="12" id="KW-0547">Nucleotide-binding</keyword>
<dbReference type="SUPFAM" id="SSF56796">
    <property type="entry name" value="Dehydroquinate synthase-like"/>
    <property type="match status" value="1"/>
</dbReference>
<feature type="binding site" evidence="11">
    <location>
        <begin position="26"/>
        <end position="31"/>
    </location>
    <ligand>
        <name>ATP</name>
        <dbReference type="ChEBI" id="CHEBI:30616"/>
    </ligand>
</feature>
<gene>
    <name evidence="12" type="primary">aroB</name>
    <name evidence="11" type="synonym">aroK</name>
    <name evidence="15" type="ORF">CPA56_01535</name>
</gene>
<dbReference type="PANTHER" id="PTHR43622">
    <property type="entry name" value="3-DEHYDROQUINATE SYNTHASE"/>
    <property type="match status" value="1"/>
</dbReference>
<dbReference type="PANTHER" id="PTHR43622:SF7">
    <property type="entry name" value="3-DEHYDROQUINATE SYNTHASE, CHLOROPLASTIC"/>
    <property type="match status" value="1"/>
</dbReference>
<dbReference type="InterPro" id="IPR030960">
    <property type="entry name" value="DHQS/DOIS_N"/>
</dbReference>
<dbReference type="EMBL" id="PDLY01000001">
    <property type="protein sequence ID" value="MBA5726679.1"/>
    <property type="molecule type" value="Genomic_DNA"/>
</dbReference>
<keyword evidence="8 12" id="KW-0057">Aromatic amino acid biosynthesis</keyword>
<dbReference type="NCBIfam" id="TIGR01357">
    <property type="entry name" value="aroB"/>
    <property type="match status" value="1"/>
</dbReference>
<dbReference type="PRINTS" id="PR01100">
    <property type="entry name" value="SHIKIMTKNASE"/>
</dbReference>
<reference evidence="15 16" key="1">
    <citation type="submission" date="2017-10" db="EMBL/GenBank/DDBJ databases">
        <authorList>
            <person name="Jakob F."/>
        </authorList>
    </citation>
    <scope>NUCLEOTIDE SEQUENCE [LARGE SCALE GENOMIC DNA]</scope>
    <source>
        <strain evidence="15 16">TMW 2.1889</strain>
    </source>
</reference>
<evidence type="ECO:0000256" key="12">
    <source>
        <dbReference type="HAMAP-Rule" id="MF_00110"/>
    </source>
</evidence>
<keyword evidence="10" id="KW-0511">Multifunctional enzyme</keyword>
<keyword evidence="5 12" id="KW-0963">Cytoplasm</keyword>
<comment type="caution">
    <text evidence="12">Lacks conserved residue(s) required for the propagation of feature annotation.</text>
</comment>
<feature type="binding site" evidence="11">
    <location>
        <position position="94"/>
    </location>
    <ligand>
        <name>substrate</name>
    </ligand>
</feature>
<dbReference type="Pfam" id="PF01761">
    <property type="entry name" value="DHQ_synthase"/>
    <property type="match status" value="1"/>
</dbReference>
<keyword evidence="9 12" id="KW-0456">Lyase</keyword>
<dbReference type="InterPro" id="IPR027417">
    <property type="entry name" value="P-loop_NTPase"/>
</dbReference>
<dbReference type="InterPro" id="IPR031322">
    <property type="entry name" value="Shikimate/glucono_kinase"/>
</dbReference>
<comment type="pathway">
    <text evidence="4 12">Metabolic intermediate biosynthesis; chorismate biosynthesis; chorismate from D-erythrose 4-phosphate and phosphoenolpyruvate: step 2/7.</text>
</comment>
<evidence type="ECO:0000256" key="10">
    <source>
        <dbReference type="ARBA" id="ARBA00023268"/>
    </source>
</evidence>
<feature type="binding site" evidence="12">
    <location>
        <position position="457"/>
    </location>
    <ligand>
        <name>Zn(2+)</name>
        <dbReference type="ChEBI" id="CHEBI:29105"/>
    </ligand>
</feature>
<feature type="binding site" evidence="11">
    <location>
        <position position="135"/>
    </location>
    <ligand>
        <name>ATP</name>
        <dbReference type="ChEBI" id="CHEBI:30616"/>
    </ligand>
</feature>
<protein>
    <recommendedName>
        <fullName evidence="11 12">Multifunctional fusion protein</fullName>
    </recommendedName>
    <domain>
        <recommendedName>
            <fullName evidence="11">Shikimate kinase</fullName>
            <shortName evidence="11">SK</shortName>
            <ecNumber evidence="11">2.7.1.71</ecNumber>
        </recommendedName>
    </domain>
    <domain>
        <recommendedName>
            <fullName evidence="12">3-dehydroquinate synthase</fullName>
            <shortName evidence="12">DHQS</shortName>
            <ecNumber evidence="12">4.2.3.4</ecNumber>
        </recommendedName>
    </domain>
</protein>
<evidence type="ECO:0000313" key="16">
    <source>
        <dbReference type="Proteomes" id="UP000765338"/>
    </source>
</evidence>
<name>A0ABR5ZQS4_9PROT</name>
<feature type="binding site" evidence="12">
    <location>
        <position position="373"/>
    </location>
    <ligand>
        <name>Zn(2+)</name>
        <dbReference type="ChEBI" id="CHEBI:29105"/>
    </ligand>
</feature>
<dbReference type="CDD" id="cd08195">
    <property type="entry name" value="DHQS"/>
    <property type="match status" value="1"/>
</dbReference>
<feature type="binding site" evidence="12">
    <location>
        <begin position="318"/>
        <end position="319"/>
    </location>
    <ligand>
        <name>NAD(+)</name>
        <dbReference type="ChEBI" id="CHEBI:57540"/>
    </ligand>
</feature>
<evidence type="ECO:0000256" key="5">
    <source>
        <dbReference type="ARBA" id="ARBA00022490"/>
    </source>
</evidence>
<dbReference type="RefSeq" id="WP_182040281.1">
    <property type="nucleotide sequence ID" value="NZ_PDLY01000001.1"/>
</dbReference>
<evidence type="ECO:0000259" key="13">
    <source>
        <dbReference type="Pfam" id="PF01761"/>
    </source>
</evidence>
<dbReference type="Gene3D" id="3.40.50.1970">
    <property type="match status" value="1"/>
</dbReference>
<dbReference type="Gene3D" id="3.40.50.300">
    <property type="entry name" value="P-loop containing nucleotide triphosphate hydrolases"/>
    <property type="match status" value="1"/>
</dbReference>
<keyword evidence="16" id="KW-1185">Reference proteome</keyword>
<dbReference type="SUPFAM" id="SSF52540">
    <property type="entry name" value="P-loop containing nucleoside triphosphate hydrolases"/>
    <property type="match status" value="1"/>
</dbReference>
<keyword evidence="12" id="KW-0862">Zinc</keyword>
<evidence type="ECO:0000256" key="3">
    <source>
        <dbReference type="ARBA" id="ARBA00003485"/>
    </source>
</evidence>
<comment type="pathway">
    <text evidence="11">Metabolic intermediate biosynthesis; chorismate biosynthesis; chorismate from D-erythrose 4-phosphate and phosphoenolpyruvate: step 5/7.</text>
</comment>
<proteinExistence type="inferred from homology"/>
<evidence type="ECO:0000256" key="6">
    <source>
        <dbReference type="ARBA" id="ARBA00022605"/>
    </source>
</evidence>
<feature type="binding site" evidence="12">
    <location>
        <position position="439"/>
    </location>
    <ligand>
        <name>Zn(2+)</name>
        <dbReference type="ChEBI" id="CHEBI:29105"/>
    </ligand>
</feature>
<organism evidence="15 16">
    <name type="scientific">Bombella mellum</name>
    <dbReference type="NCBI Taxonomy" id="2039288"/>
    <lineage>
        <taxon>Bacteria</taxon>
        <taxon>Pseudomonadati</taxon>
        <taxon>Pseudomonadota</taxon>
        <taxon>Alphaproteobacteria</taxon>
        <taxon>Acetobacterales</taxon>
        <taxon>Acetobacteraceae</taxon>
        <taxon>Bombella</taxon>
    </lineage>
</organism>
<dbReference type="NCBIfam" id="NF010552">
    <property type="entry name" value="PRK13946.1"/>
    <property type="match status" value="1"/>
</dbReference>
<comment type="catalytic activity">
    <reaction evidence="1 12">
        <text>7-phospho-2-dehydro-3-deoxy-D-arabino-heptonate = 3-dehydroquinate + phosphate</text>
        <dbReference type="Rhea" id="RHEA:21968"/>
        <dbReference type="ChEBI" id="CHEBI:32364"/>
        <dbReference type="ChEBI" id="CHEBI:43474"/>
        <dbReference type="ChEBI" id="CHEBI:58394"/>
        <dbReference type="EC" id="4.2.3.4"/>
    </reaction>
</comment>
<comment type="caution">
    <text evidence="15">The sequence shown here is derived from an EMBL/GenBank/DDBJ whole genome shotgun (WGS) entry which is preliminary data.</text>
</comment>
<evidence type="ECO:0000256" key="11">
    <source>
        <dbReference type="HAMAP-Rule" id="MF_00109"/>
    </source>
</evidence>
<feature type="binding site" evidence="11">
    <location>
        <position position="154"/>
    </location>
    <ligand>
        <name>substrate</name>
    </ligand>
</feature>
<dbReference type="InterPro" id="IPR016037">
    <property type="entry name" value="DHQ_synth_AroB"/>
</dbReference>
<comment type="function">
    <text evidence="11">Catalyzes the specific phosphorylation of the 3-hydroxyl group of shikimic acid using ATP as a cosubstrate.</text>
</comment>
<comment type="cofactor">
    <cofactor evidence="2 12">
        <name>NAD(+)</name>
        <dbReference type="ChEBI" id="CHEBI:57540"/>
    </cofactor>
</comment>
<keyword evidence="7 12" id="KW-0520">NAD</keyword>
<feature type="binding site" evidence="11">
    <location>
        <position position="72"/>
    </location>
    <ligand>
        <name>substrate</name>
    </ligand>
</feature>
<dbReference type="Pfam" id="PF01202">
    <property type="entry name" value="SKI"/>
    <property type="match status" value="1"/>
</dbReference>
<feature type="binding site" evidence="11">
    <location>
        <position position="30"/>
    </location>
    <ligand>
        <name>Mg(2+)</name>
        <dbReference type="ChEBI" id="CHEBI:18420"/>
    </ligand>
</feature>
<comment type="similarity">
    <text evidence="12">Belongs to the sugar phosphate cyclases superfamily. Dehydroquinate synthase family.</text>
</comment>
<evidence type="ECO:0000256" key="8">
    <source>
        <dbReference type="ARBA" id="ARBA00023141"/>
    </source>
</evidence>
<dbReference type="EC" id="4.2.3.4" evidence="12"/>
<feature type="binding site" evidence="12">
    <location>
        <position position="340"/>
    </location>
    <ligand>
        <name>NAD(+)</name>
        <dbReference type="ChEBI" id="CHEBI:57540"/>
    </ligand>
</feature>
<keyword evidence="11" id="KW-0460">Magnesium</keyword>
<dbReference type="InterPro" id="IPR000623">
    <property type="entry name" value="Shikimate_kinase/TSH1"/>
</dbReference>
<keyword evidence="6 12" id="KW-0028">Amino-acid biosynthesis</keyword>
<dbReference type="InterPro" id="IPR050071">
    <property type="entry name" value="Dehydroquinate_synthase"/>
</dbReference>
<keyword evidence="12" id="KW-0170">Cobalt</keyword>
<dbReference type="Gene3D" id="1.20.1090.10">
    <property type="entry name" value="Dehydroquinate synthase-like - alpha domain"/>
    <property type="match status" value="1"/>
</dbReference>
<comment type="catalytic activity">
    <reaction evidence="11">
        <text>shikimate + ATP = 3-phosphoshikimate + ADP + H(+)</text>
        <dbReference type="Rhea" id="RHEA:13121"/>
        <dbReference type="ChEBI" id="CHEBI:15378"/>
        <dbReference type="ChEBI" id="CHEBI:30616"/>
        <dbReference type="ChEBI" id="CHEBI:36208"/>
        <dbReference type="ChEBI" id="CHEBI:145989"/>
        <dbReference type="ChEBI" id="CHEBI:456216"/>
        <dbReference type="EC" id="2.7.1.71"/>
    </reaction>
</comment>
<dbReference type="Pfam" id="PF24621">
    <property type="entry name" value="DHQS_C"/>
    <property type="match status" value="1"/>
</dbReference>
<comment type="function">
    <text evidence="3 12">Catalyzes the conversion of 3-deoxy-D-arabino-heptulosonate 7-phosphate (DAHP) to dehydroquinate (DHQ).</text>
</comment>
<feature type="binding site" evidence="12">
    <location>
        <begin position="294"/>
        <end position="298"/>
    </location>
    <ligand>
        <name>NAD(+)</name>
        <dbReference type="ChEBI" id="CHEBI:57540"/>
    </ligand>
</feature>
<dbReference type="CDD" id="cd00464">
    <property type="entry name" value="SK"/>
    <property type="match status" value="1"/>
</dbReference>
<sequence>MSLSSSPSMQPAGPPFHIIVLVGLMGAGKTTLGRLLAQHYGIPFIDTDAEIEKACRQSIPEIFAQHGEAHFRAGEHRVIRRLLRGGPCILATGGGAWMHPQTRSLIHRRADVCTIWLHVPMPVLLRRLLGNRSGRPLLAQGNPEDTLHRLASERYPRYAEADIIIDCGDESVEQATRTITETLASTTLPHHVPVSLVGHSYEVLIGNHLLEDAGLRIRPHLPNGQAIILTDDTVAGLHLPTLEDSFRRAGIRFHTITVPAGEGSKSFSRFEAVMEEILTHGIERGSTIIALGGGVIGDLAGFVAATALRGIPFIQIPTTLLAQVDSSVGGKTGINAMAGKNLIGAFWQPRLVLADTAALGTLPRRQLVAGYAEIVKSGLIADADLFAWCERNGQAVLDGQAEALGEAVRRACAFKAGVVQEDEREQASSGGRALLNLGHTFAHAFEAEFHYDGRLLHGEAVSMGLHMALALSVRLGLAPAEDLARLDAHLHALDMPVGATDLPHRLSTETLLSHMKRDKKMRDGKITFVLLRRIGMAFTCRDVATNDVRALLLDEGFAP</sequence>
<evidence type="ECO:0000259" key="14">
    <source>
        <dbReference type="Pfam" id="PF24621"/>
    </source>
</evidence>
<dbReference type="Proteomes" id="UP000765338">
    <property type="component" value="Unassembled WGS sequence"/>
</dbReference>
<evidence type="ECO:0000256" key="7">
    <source>
        <dbReference type="ARBA" id="ARBA00023027"/>
    </source>
</evidence>
<keyword evidence="12" id="KW-0479">Metal-binding</keyword>
<comment type="subunit">
    <text evidence="11">Monomer.</text>
</comment>
<dbReference type="HAMAP" id="MF_00109">
    <property type="entry name" value="Shikimate_kinase"/>
    <property type="match status" value="1"/>
</dbReference>
<accession>A0ABR5ZQS4</accession>
<keyword evidence="11" id="KW-0418">Kinase</keyword>
<comment type="subcellular location">
    <subcellularLocation>
        <location evidence="12">Cytoplasm</location>
    </subcellularLocation>
</comment>
<feature type="domain" description="3-dehydroquinate synthase C-terminal" evidence="14">
    <location>
        <begin position="370"/>
        <end position="521"/>
    </location>
</feature>
<keyword evidence="11" id="KW-0067">ATP-binding</keyword>
<feature type="domain" description="3-dehydroquinate synthase N-terminal" evidence="13">
    <location>
        <begin position="256"/>
        <end position="367"/>
    </location>
</feature>
<comment type="cofactor">
    <cofactor evidence="12">
        <name>Co(2+)</name>
        <dbReference type="ChEBI" id="CHEBI:48828"/>
    </cofactor>
    <cofactor evidence="12">
        <name>Zn(2+)</name>
        <dbReference type="ChEBI" id="CHEBI:29105"/>
    </cofactor>
    <text evidence="12">Binds 1 divalent metal cation per subunit. Can use either Co(2+) or Zn(2+).</text>
</comment>
<evidence type="ECO:0000256" key="4">
    <source>
        <dbReference type="ARBA" id="ARBA00004661"/>
    </source>
</evidence>
<comment type="cofactor">
    <cofactor evidence="11">
        <name>Mg(2+)</name>
        <dbReference type="ChEBI" id="CHEBI:18420"/>
    </cofactor>
    <text evidence="11">Binds 1 Mg(2+) ion per subunit.</text>
</comment>
<dbReference type="HAMAP" id="MF_00110">
    <property type="entry name" value="DHQ_synthase"/>
    <property type="match status" value="1"/>
</dbReference>
<dbReference type="InterPro" id="IPR056179">
    <property type="entry name" value="DHQS_C"/>
</dbReference>
<evidence type="ECO:0000256" key="1">
    <source>
        <dbReference type="ARBA" id="ARBA00001393"/>
    </source>
</evidence>
<keyword evidence="11" id="KW-0808">Transferase</keyword>
<feature type="binding site" evidence="11">
    <location>
        <position position="48"/>
    </location>
    <ligand>
        <name>substrate</name>
    </ligand>
</feature>
<evidence type="ECO:0000256" key="2">
    <source>
        <dbReference type="ARBA" id="ARBA00001911"/>
    </source>
</evidence>
<evidence type="ECO:0000256" key="9">
    <source>
        <dbReference type="ARBA" id="ARBA00023239"/>
    </source>
</evidence>
<feature type="binding site" evidence="12">
    <location>
        <position position="331"/>
    </location>
    <ligand>
        <name>NAD(+)</name>
        <dbReference type="ChEBI" id="CHEBI:57540"/>
    </ligand>
</feature>
<dbReference type="EC" id="2.7.1.71" evidence="11"/>